<evidence type="ECO:0000313" key="2">
    <source>
        <dbReference type="Proteomes" id="UP000276634"/>
    </source>
</evidence>
<dbReference type="PANTHER" id="PTHR17985:SF8">
    <property type="entry name" value="TRANSPORT AND GOLGI ORGANIZATION PROTEIN 2 HOMOLOG"/>
    <property type="match status" value="1"/>
</dbReference>
<protein>
    <submittedName>
        <fullName evidence="1">Uncharacterized protein with NRDE domain</fullName>
    </submittedName>
</protein>
<keyword evidence="2" id="KW-1185">Reference proteome</keyword>
<dbReference type="Proteomes" id="UP000276634">
    <property type="component" value="Unassembled WGS sequence"/>
</dbReference>
<accession>A0A3N1Y7W2</accession>
<dbReference type="Pfam" id="PF05742">
    <property type="entry name" value="TANGO2"/>
    <property type="match status" value="1"/>
</dbReference>
<name>A0A3N1Y7W2_9GAMM</name>
<dbReference type="InterPro" id="IPR008551">
    <property type="entry name" value="TANGO2"/>
</dbReference>
<comment type="caution">
    <text evidence="1">The sequence shown here is derived from an EMBL/GenBank/DDBJ whole genome shotgun (WGS) entry which is preliminary data.</text>
</comment>
<dbReference type="PANTHER" id="PTHR17985">
    <property type="entry name" value="SER/THR-RICH PROTEIN T10 IN DGCR REGION"/>
    <property type="match status" value="1"/>
</dbReference>
<dbReference type="EMBL" id="RJVI01000001">
    <property type="protein sequence ID" value="ROR34601.1"/>
    <property type="molecule type" value="Genomic_DNA"/>
</dbReference>
<dbReference type="AlphaFoldDB" id="A0A3N1Y7W2"/>
<proteinExistence type="predicted"/>
<gene>
    <name evidence="1" type="ORF">EDC57_0500</name>
</gene>
<sequence>MCLILVAHRAHPRWPLVIAANRDEFRDRPAAPAAWWREDARVLAGRDLAAGGTWLGVRRDGRWAAVTNVREGRRGRHPRSRGELVARYLLGDAPPRAFLAEALAGGAAYGGFNLLVATPDEVLYGSNRGHGIHALAPGVHGLSNGRLDAPWPKVRRGREGLRALLAGEGPRVEALMALLADRREAPPEALPDTGVGPERERRLSPLFIVGADYGTRCSTVLVVDREGRACLVERTWDGRGEAVGECRHEFEIPAFAAGEEVS</sequence>
<evidence type="ECO:0000313" key="1">
    <source>
        <dbReference type="EMBL" id="ROR34601.1"/>
    </source>
</evidence>
<dbReference type="OrthoDB" id="4380123at2"/>
<reference evidence="1 2" key="1">
    <citation type="submission" date="2018-11" db="EMBL/GenBank/DDBJ databases">
        <title>Genomic Encyclopedia of Type Strains, Phase IV (KMG-IV): sequencing the most valuable type-strain genomes for metagenomic binning, comparative biology and taxonomic classification.</title>
        <authorList>
            <person name="Goeker M."/>
        </authorList>
    </citation>
    <scope>NUCLEOTIDE SEQUENCE [LARGE SCALE GENOMIC DNA]</scope>
    <source>
        <strain evidence="1 2">DSM 100275</strain>
    </source>
</reference>
<organism evidence="1 2">
    <name type="scientific">Inmirania thermothiophila</name>
    <dbReference type="NCBI Taxonomy" id="1750597"/>
    <lineage>
        <taxon>Bacteria</taxon>
        <taxon>Pseudomonadati</taxon>
        <taxon>Pseudomonadota</taxon>
        <taxon>Gammaproteobacteria</taxon>
        <taxon>Chromatiales</taxon>
        <taxon>Ectothiorhodospiraceae</taxon>
        <taxon>Inmirania</taxon>
    </lineage>
</organism>
<dbReference type="RefSeq" id="WP_123399921.1">
    <property type="nucleotide sequence ID" value="NZ_RJVI01000001.1"/>
</dbReference>